<keyword evidence="2" id="KW-0808">Transferase</keyword>
<feature type="domain" description="Gcp-like" evidence="1">
    <location>
        <begin position="36"/>
        <end position="130"/>
    </location>
</feature>
<proteinExistence type="predicted"/>
<dbReference type="InterPro" id="IPR022496">
    <property type="entry name" value="T6A_TsaB"/>
</dbReference>
<dbReference type="KEGG" id="eke:EK0264_14795"/>
<name>A0A7L4YR64_9ACTN</name>
<evidence type="ECO:0000313" key="2">
    <source>
        <dbReference type="EMBL" id="QHC01433.1"/>
    </source>
</evidence>
<evidence type="ECO:0000313" key="3">
    <source>
        <dbReference type="Proteomes" id="UP000463857"/>
    </source>
</evidence>
<dbReference type="Pfam" id="PF00814">
    <property type="entry name" value="TsaD"/>
    <property type="match status" value="1"/>
</dbReference>
<accession>A0A7L4YR64</accession>
<dbReference type="InterPro" id="IPR000905">
    <property type="entry name" value="Gcp-like_dom"/>
</dbReference>
<dbReference type="InterPro" id="IPR043129">
    <property type="entry name" value="ATPase_NBD"/>
</dbReference>
<dbReference type="RefSeq" id="WP_159546568.1">
    <property type="nucleotide sequence ID" value="NZ_CP047156.1"/>
</dbReference>
<dbReference type="Gene3D" id="3.30.420.40">
    <property type="match status" value="2"/>
</dbReference>
<dbReference type="Proteomes" id="UP000463857">
    <property type="component" value="Chromosome"/>
</dbReference>
<dbReference type="InParanoid" id="A0A7L4YR64"/>
<protein>
    <submittedName>
        <fullName evidence="2">tRNA (Adenosine(37)-N6)-threonylcarbamoyltransferase complex dimerization subunit type 1 TsaB</fullName>
    </submittedName>
</protein>
<dbReference type="GO" id="GO:0016740">
    <property type="term" value="F:transferase activity"/>
    <property type="evidence" value="ECO:0007669"/>
    <property type="project" value="UniProtKB-KW"/>
</dbReference>
<reference evidence="2 3" key="1">
    <citation type="journal article" date="2018" name="Int. J. Syst. Evol. Microbiol.">
        <title>Epidermidibacterium keratini gen. nov., sp. nov., a member of the family Sporichthyaceae, isolated from keratin epidermis.</title>
        <authorList>
            <person name="Lee D.G."/>
            <person name="Trujillo M.E."/>
            <person name="Kang S."/>
            <person name="Nam J.J."/>
            <person name="Kim Y.J."/>
        </authorList>
    </citation>
    <scope>NUCLEOTIDE SEQUENCE [LARGE SCALE GENOMIC DNA]</scope>
    <source>
        <strain evidence="2 3">EPI-7</strain>
    </source>
</reference>
<dbReference type="GO" id="GO:0002949">
    <property type="term" value="P:tRNA threonylcarbamoyladenosine modification"/>
    <property type="evidence" value="ECO:0007669"/>
    <property type="project" value="InterPro"/>
</dbReference>
<dbReference type="SUPFAM" id="SSF53067">
    <property type="entry name" value="Actin-like ATPase domain"/>
    <property type="match status" value="2"/>
</dbReference>
<evidence type="ECO:0000259" key="1">
    <source>
        <dbReference type="Pfam" id="PF00814"/>
    </source>
</evidence>
<dbReference type="NCBIfam" id="TIGR03725">
    <property type="entry name" value="T6A_YeaZ"/>
    <property type="match status" value="1"/>
</dbReference>
<dbReference type="EMBL" id="CP047156">
    <property type="protein sequence ID" value="QHC01433.1"/>
    <property type="molecule type" value="Genomic_DNA"/>
</dbReference>
<dbReference type="OrthoDB" id="9809995at2"/>
<sequence length="223" mass="22556">MIVLAIDSATARLVAGVVDIAASGAVRELSAVTDEGSRRHAEVLTPAIHEALQTASAAPEGIVVGLGPGPFTGLRVGIVTAAAFGDALGIPVWGIGTHLAIADGQADALVISDARRREVYYSTYDQAGVQSSLGVAPLAEVPIGAARTVLHPGVAAYADQLAALGLPTDEAFPSAASLARAAHREGLIGGASSPLTPIYLRTPDAAEPAARPPLDLVWPAEQP</sequence>
<dbReference type="FunCoup" id="A0A7L4YR64">
    <property type="interactions" value="73"/>
</dbReference>
<gene>
    <name evidence="2" type="primary">tsaB</name>
    <name evidence="2" type="ORF">EK0264_14795</name>
</gene>
<organism evidence="2 3">
    <name type="scientific">Epidermidibacterium keratini</name>
    <dbReference type="NCBI Taxonomy" id="1891644"/>
    <lineage>
        <taxon>Bacteria</taxon>
        <taxon>Bacillati</taxon>
        <taxon>Actinomycetota</taxon>
        <taxon>Actinomycetes</taxon>
        <taxon>Sporichthyales</taxon>
        <taxon>Sporichthyaceae</taxon>
        <taxon>Epidermidibacterium</taxon>
    </lineage>
</organism>
<dbReference type="AlphaFoldDB" id="A0A7L4YR64"/>
<keyword evidence="3" id="KW-1185">Reference proteome</keyword>